<keyword evidence="13" id="KW-1185">Reference proteome</keyword>
<reference evidence="12 13" key="1">
    <citation type="journal article" date="2012" name="Genet. Mol. Biol.">
        <title>Analysis of 16S rRNA and mxaF genes revealing insights into Methylobacterium niche-specific plant association.</title>
        <authorList>
            <person name="Dourado M.N."/>
            <person name="Andreote F.D."/>
            <person name="Dini-Andreote F."/>
            <person name="Conti R."/>
            <person name="Araujo J.M."/>
            <person name="Araujo W.L."/>
        </authorList>
    </citation>
    <scope>NUCLEOTIDE SEQUENCE [LARGE SCALE GENOMIC DNA]</scope>
    <source>
        <strain evidence="12 13">TC3-10</strain>
    </source>
</reference>
<dbReference type="Gene3D" id="1.20.58.340">
    <property type="entry name" value="Magnesium transport protein CorA, transmembrane region"/>
    <property type="match status" value="2"/>
</dbReference>
<keyword evidence="7" id="KW-0862">Zinc</keyword>
<evidence type="ECO:0000256" key="1">
    <source>
        <dbReference type="ARBA" id="ARBA00004651"/>
    </source>
</evidence>
<feature type="transmembrane region" description="Helical" evidence="11">
    <location>
        <begin position="272"/>
        <end position="296"/>
    </location>
</feature>
<dbReference type="InterPro" id="IPR002523">
    <property type="entry name" value="MgTranspt_CorA/ZnTranspt_ZntB"/>
</dbReference>
<keyword evidence="5" id="KW-0997">Cell inner membrane</keyword>
<comment type="caution">
    <text evidence="12">The sequence shown here is derived from an EMBL/GenBank/DDBJ whole genome shotgun (WGS) entry which is preliminary data.</text>
</comment>
<dbReference type="SUPFAM" id="SSF143865">
    <property type="entry name" value="CorA soluble domain-like"/>
    <property type="match status" value="1"/>
</dbReference>
<dbReference type="PANTHER" id="PTHR46494:SF3">
    <property type="entry name" value="ZINC TRANSPORT PROTEIN ZNTB"/>
    <property type="match status" value="1"/>
</dbReference>
<evidence type="ECO:0000256" key="7">
    <source>
        <dbReference type="ARBA" id="ARBA00022833"/>
    </source>
</evidence>
<keyword evidence="6 11" id="KW-0812">Transmembrane</keyword>
<dbReference type="Gene3D" id="3.30.460.20">
    <property type="entry name" value="CorA soluble domain-like"/>
    <property type="match status" value="1"/>
</dbReference>
<accession>A0ABU7TM64</accession>
<evidence type="ECO:0000256" key="2">
    <source>
        <dbReference type="ARBA" id="ARBA00009765"/>
    </source>
</evidence>
<evidence type="ECO:0000256" key="4">
    <source>
        <dbReference type="ARBA" id="ARBA00022475"/>
    </source>
</evidence>
<evidence type="ECO:0000256" key="5">
    <source>
        <dbReference type="ARBA" id="ARBA00022519"/>
    </source>
</evidence>
<evidence type="ECO:0000256" key="3">
    <source>
        <dbReference type="ARBA" id="ARBA00022448"/>
    </source>
</evidence>
<sequence>MPSIPIGTPLPGLLWAMSFDERGCGRLLAPDEALPDLDAFGGGFLWLHFDLKAADLEPLIDAGHVGPRSLAEAVFREDEHQRVTVADGHVGGVVADLARPGAKPDIAGRLHFVMGPRSLVSGCQGLAESPDATRTTAEEGRPITSPVLLLETMVGFVVAAMAATGQRLSDEVDCIEDRVLDGRVRDDRRRLGPIRRSAVRLHRQLLGLAAVFHRLEEDDLARDLHAPAIAVAARLAQWLDALDRDVTALAERARLLQEELAARVAEESNRQLYVLSILSALFLPPTFITGLFGMNVKGLPFADDPRGFLFVAGLSLLSAAATYGIIRVLGIRPPRG</sequence>
<dbReference type="InterPro" id="IPR045863">
    <property type="entry name" value="CorA_TM1_TM2"/>
</dbReference>
<gene>
    <name evidence="12" type="ORF">MOTC310_09080</name>
</gene>
<comment type="similarity">
    <text evidence="2">Belongs to the CorA metal ion transporter (MIT) (TC 1.A.35) family.</text>
</comment>
<evidence type="ECO:0000256" key="10">
    <source>
        <dbReference type="ARBA" id="ARBA00023136"/>
    </source>
</evidence>
<dbReference type="InterPro" id="IPR045861">
    <property type="entry name" value="CorA_cytoplasmic_dom"/>
</dbReference>
<keyword evidence="10 11" id="KW-0472">Membrane</keyword>
<name>A0ABU7TM64_9HYPH</name>
<organism evidence="12 13">
    <name type="scientific">Methylobacterium oryzae</name>
    <dbReference type="NCBI Taxonomy" id="334852"/>
    <lineage>
        <taxon>Bacteria</taxon>
        <taxon>Pseudomonadati</taxon>
        <taxon>Pseudomonadota</taxon>
        <taxon>Alphaproteobacteria</taxon>
        <taxon>Hyphomicrobiales</taxon>
        <taxon>Methylobacteriaceae</taxon>
        <taxon>Methylobacterium</taxon>
    </lineage>
</organism>
<dbReference type="Proteomes" id="UP001355206">
    <property type="component" value="Unassembled WGS sequence"/>
</dbReference>
<keyword evidence="8 11" id="KW-1133">Transmembrane helix</keyword>
<dbReference type="SUPFAM" id="SSF144083">
    <property type="entry name" value="Magnesium transport protein CorA, transmembrane region"/>
    <property type="match status" value="1"/>
</dbReference>
<evidence type="ECO:0000256" key="11">
    <source>
        <dbReference type="SAM" id="Phobius"/>
    </source>
</evidence>
<feature type="transmembrane region" description="Helical" evidence="11">
    <location>
        <begin position="308"/>
        <end position="330"/>
    </location>
</feature>
<evidence type="ECO:0000256" key="9">
    <source>
        <dbReference type="ARBA" id="ARBA00023065"/>
    </source>
</evidence>
<dbReference type="EMBL" id="MLCA01000002">
    <property type="protein sequence ID" value="MEE7490621.1"/>
    <property type="molecule type" value="Genomic_DNA"/>
</dbReference>
<evidence type="ECO:0000256" key="6">
    <source>
        <dbReference type="ARBA" id="ARBA00022692"/>
    </source>
</evidence>
<protein>
    <submittedName>
        <fullName evidence="12">Magnesium transporter CorA</fullName>
    </submittedName>
</protein>
<dbReference type="Pfam" id="PF01544">
    <property type="entry name" value="CorA"/>
    <property type="match status" value="1"/>
</dbReference>
<dbReference type="PANTHER" id="PTHR46494">
    <property type="entry name" value="CORA FAMILY METAL ION TRANSPORTER (EUROFUNG)"/>
    <property type="match status" value="1"/>
</dbReference>
<evidence type="ECO:0000313" key="12">
    <source>
        <dbReference type="EMBL" id="MEE7490621.1"/>
    </source>
</evidence>
<keyword evidence="4" id="KW-1003">Cell membrane</keyword>
<evidence type="ECO:0000313" key="13">
    <source>
        <dbReference type="Proteomes" id="UP001355206"/>
    </source>
</evidence>
<evidence type="ECO:0000256" key="8">
    <source>
        <dbReference type="ARBA" id="ARBA00022989"/>
    </source>
</evidence>
<comment type="subcellular location">
    <subcellularLocation>
        <location evidence="1">Cell membrane</location>
        <topology evidence="1">Multi-pass membrane protein</topology>
    </subcellularLocation>
</comment>
<keyword evidence="9" id="KW-0406">Ion transport</keyword>
<keyword evidence="3" id="KW-0813">Transport</keyword>
<proteinExistence type="inferred from homology"/>